<dbReference type="STRING" id="67386.AQI95_26205"/>
<organism evidence="2 3">
    <name type="scientific">Streptomyces yokosukanensis</name>
    <dbReference type="NCBI Taxonomy" id="67386"/>
    <lineage>
        <taxon>Bacteria</taxon>
        <taxon>Bacillati</taxon>
        <taxon>Actinomycetota</taxon>
        <taxon>Actinomycetes</taxon>
        <taxon>Kitasatosporales</taxon>
        <taxon>Streptomycetaceae</taxon>
        <taxon>Streptomyces</taxon>
    </lineage>
</organism>
<evidence type="ECO:0000313" key="3">
    <source>
        <dbReference type="Proteomes" id="UP000053127"/>
    </source>
</evidence>
<feature type="transmembrane region" description="Helical" evidence="1">
    <location>
        <begin position="27"/>
        <end position="48"/>
    </location>
</feature>
<name>A0A101NZT6_9ACTN</name>
<dbReference type="AlphaFoldDB" id="A0A101NZT6"/>
<dbReference type="Proteomes" id="UP000053127">
    <property type="component" value="Unassembled WGS sequence"/>
</dbReference>
<sequence length="64" mass="6607">MALSISAVVLLAIIVFLLIKKSGLKGGHAVVCILLGFYLASSTIAPTISELTTNVASMIGSIKF</sequence>
<accession>A0A101NZT6</accession>
<evidence type="ECO:0008006" key="4">
    <source>
        <dbReference type="Google" id="ProtNLM"/>
    </source>
</evidence>
<gene>
    <name evidence="2" type="ORF">AQI95_26205</name>
</gene>
<comment type="caution">
    <text evidence="2">The sequence shown here is derived from an EMBL/GenBank/DDBJ whole genome shotgun (WGS) entry which is preliminary data.</text>
</comment>
<dbReference type="OrthoDB" id="4332682at2"/>
<keyword evidence="1" id="KW-0472">Membrane</keyword>
<evidence type="ECO:0000256" key="1">
    <source>
        <dbReference type="SAM" id="Phobius"/>
    </source>
</evidence>
<proteinExistence type="predicted"/>
<keyword evidence="1" id="KW-1133">Transmembrane helix</keyword>
<keyword evidence="1" id="KW-0812">Transmembrane</keyword>
<dbReference type="RefSeq" id="WP_067128709.1">
    <property type="nucleotide sequence ID" value="NZ_JBFACD010000007.1"/>
</dbReference>
<keyword evidence="3" id="KW-1185">Reference proteome</keyword>
<reference evidence="2 3" key="1">
    <citation type="submission" date="2015-10" db="EMBL/GenBank/DDBJ databases">
        <title>Draft genome sequence of Streptomyces yokosukanensis DSM 40224, type strain for the species Streptomyces yokosukanensis.</title>
        <authorList>
            <person name="Ruckert C."/>
            <person name="Winkler A."/>
            <person name="Kalinowski J."/>
            <person name="Kampfer P."/>
            <person name="Glaeser S."/>
        </authorList>
    </citation>
    <scope>NUCLEOTIDE SEQUENCE [LARGE SCALE GENOMIC DNA]</scope>
    <source>
        <strain evidence="2 3">DSM 40224</strain>
    </source>
</reference>
<protein>
    <recommendedName>
        <fullName evidence="4">DUF2304 domain-containing protein</fullName>
    </recommendedName>
</protein>
<dbReference type="EMBL" id="LMWN01000038">
    <property type="protein sequence ID" value="KUN02327.1"/>
    <property type="molecule type" value="Genomic_DNA"/>
</dbReference>
<evidence type="ECO:0000313" key="2">
    <source>
        <dbReference type="EMBL" id="KUN02327.1"/>
    </source>
</evidence>